<name>A0AAV2LKG1_KNICA</name>
<organism evidence="1 2">
    <name type="scientific">Knipowitschia caucasica</name>
    <name type="common">Caucasian dwarf goby</name>
    <name type="synonym">Pomatoschistus caucasicus</name>
    <dbReference type="NCBI Taxonomy" id="637954"/>
    <lineage>
        <taxon>Eukaryota</taxon>
        <taxon>Metazoa</taxon>
        <taxon>Chordata</taxon>
        <taxon>Craniata</taxon>
        <taxon>Vertebrata</taxon>
        <taxon>Euteleostomi</taxon>
        <taxon>Actinopterygii</taxon>
        <taxon>Neopterygii</taxon>
        <taxon>Teleostei</taxon>
        <taxon>Neoteleostei</taxon>
        <taxon>Acanthomorphata</taxon>
        <taxon>Gobiaria</taxon>
        <taxon>Gobiiformes</taxon>
        <taxon>Gobioidei</taxon>
        <taxon>Gobiidae</taxon>
        <taxon>Gobiinae</taxon>
        <taxon>Knipowitschia</taxon>
    </lineage>
</organism>
<keyword evidence="2" id="KW-1185">Reference proteome</keyword>
<gene>
    <name evidence="1" type="ORF">KC01_LOCUS28849</name>
</gene>
<protein>
    <recommendedName>
        <fullName evidence="3">Transposase</fullName>
    </recommendedName>
</protein>
<dbReference type="AlphaFoldDB" id="A0AAV2LKG1"/>
<evidence type="ECO:0000313" key="2">
    <source>
        <dbReference type="Proteomes" id="UP001497482"/>
    </source>
</evidence>
<reference evidence="1 2" key="1">
    <citation type="submission" date="2024-04" db="EMBL/GenBank/DDBJ databases">
        <authorList>
            <person name="Waldvogel A.-M."/>
            <person name="Schoenle A."/>
        </authorList>
    </citation>
    <scope>NUCLEOTIDE SEQUENCE [LARGE SCALE GENOMIC DNA]</scope>
</reference>
<accession>A0AAV2LKG1</accession>
<proteinExistence type="predicted"/>
<evidence type="ECO:0008006" key="3">
    <source>
        <dbReference type="Google" id="ProtNLM"/>
    </source>
</evidence>
<evidence type="ECO:0000313" key="1">
    <source>
        <dbReference type="EMBL" id="CAL1600772.1"/>
    </source>
</evidence>
<dbReference type="Proteomes" id="UP001497482">
    <property type="component" value="Chromosome 3"/>
</dbReference>
<dbReference type="EMBL" id="OZ035825">
    <property type="protein sequence ID" value="CAL1600772.1"/>
    <property type="molecule type" value="Genomic_DNA"/>
</dbReference>
<sequence>MSVRRFCLNHQLQRKRHVTDAQLEIAITSSIEKTGPSYARKFMTGYLSSVGVRTGESRVGKILREVHQPYNELHRRAEGYRTNLQQLAAPLESQSS</sequence>